<proteinExistence type="predicted"/>
<evidence type="ECO:0000256" key="2">
    <source>
        <dbReference type="ARBA" id="ARBA00022729"/>
    </source>
</evidence>
<feature type="region of interest" description="Disordered" evidence="4">
    <location>
        <begin position="444"/>
        <end position="484"/>
    </location>
</feature>
<keyword evidence="2 5" id="KW-0732">Signal</keyword>
<dbReference type="Proteomes" id="UP000230407">
    <property type="component" value="Unassembled WGS sequence"/>
</dbReference>
<evidence type="ECO:0000256" key="1">
    <source>
        <dbReference type="ARBA" id="ARBA00022670"/>
    </source>
</evidence>
<dbReference type="PANTHER" id="PTHR11010:SF38">
    <property type="entry name" value="LYSOSOMAL PRO-X CARBOXYPEPTIDASE"/>
    <property type="match status" value="1"/>
</dbReference>
<dbReference type="ESTHER" id="9actn-a0a2m8lqc0">
    <property type="family name" value="Peptidase_S37"/>
</dbReference>
<organism evidence="6 7">
    <name type="scientific">Streptomyces carminius</name>
    <dbReference type="NCBI Taxonomy" id="2665496"/>
    <lineage>
        <taxon>Bacteria</taxon>
        <taxon>Bacillati</taxon>
        <taxon>Actinomycetota</taxon>
        <taxon>Actinomycetes</taxon>
        <taxon>Kitasatosporales</taxon>
        <taxon>Streptomycetaceae</taxon>
        <taxon>Streptomyces</taxon>
    </lineage>
</organism>
<gene>
    <name evidence="6" type="ORF">CUT44_28025</name>
</gene>
<dbReference type="Pfam" id="PF05576">
    <property type="entry name" value="Peptidase_S37"/>
    <property type="match status" value="1"/>
</dbReference>
<feature type="compositionally biased region" description="Basic and acidic residues" evidence="4">
    <location>
        <begin position="469"/>
        <end position="484"/>
    </location>
</feature>
<protein>
    <submittedName>
        <fullName evidence="6">Aminopeptidase</fullName>
    </submittedName>
</protein>
<dbReference type="InterPro" id="IPR029058">
    <property type="entry name" value="AB_hydrolase_fold"/>
</dbReference>
<feature type="signal peptide" evidence="5">
    <location>
        <begin position="1"/>
        <end position="20"/>
    </location>
</feature>
<evidence type="ECO:0000256" key="3">
    <source>
        <dbReference type="ARBA" id="ARBA00022801"/>
    </source>
</evidence>
<dbReference type="GO" id="GO:0004177">
    <property type="term" value="F:aminopeptidase activity"/>
    <property type="evidence" value="ECO:0007669"/>
    <property type="project" value="UniProtKB-KW"/>
</dbReference>
<dbReference type="GO" id="GO:0006508">
    <property type="term" value="P:proteolysis"/>
    <property type="evidence" value="ECO:0007669"/>
    <property type="project" value="UniProtKB-KW"/>
</dbReference>
<dbReference type="GO" id="GO:0008239">
    <property type="term" value="F:dipeptidyl-peptidase activity"/>
    <property type="evidence" value="ECO:0007669"/>
    <property type="project" value="TreeGrafter"/>
</dbReference>
<reference evidence="6 7" key="1">
    <citation type="submission" date="2017-11" db="EMBL/GenBank/DDBJ databases">
        <title>Streptomyces carmine sp. nov., a novel actinomycete isolated from Sophora alopecuroides in Xinjiang, China.</title>
        <authorList>
            <person name="Wang Y."/>
            <person name="Luo X."/>
            <person name="Wan C."/>
            <person name="Zhang L."/>
        </authorList>
    </citation>
    <scope>NUCLEOTIDE SEQUENCE [LARGE SCALE GENOMIC DNA]</scope>
    <source>
        <strain evidence="6 7">TRM SA0054</strain>
    </source>
</reference>
<dbReference type="RefSeq" id="WP_100204757.1">
    <property type="nucleotide sequence ID" value="NZ_PGGW01000069.1"/>
</dbReference>
<accession>A0A2M8LQC0</accession>
<dbReference type="InterPro" id="IPR008761">
    <property type="entry name" value="Peptidase_S37"/>
</dbReference>
<comment type="caution">
    <text evidence="6">The sequence shown here is derived from an EMBL/GenBank/DDBJ whole genome shotgun (WGS) entry which is preliminary data.</text>
</comment>
<keyword evidence="6" id="KW-0031">Aminopeptidase</keyword>
<feature type="chain" id="PRO_5039683539" evidence="5">
    <location>
        <begin position="21"/>
        <end position="484"/>
    </location>
</feature>
<dbReference type="EMBL" id="PGGW01000069">
    <property type="protein sequence ID" value="PJE94145.1"/>
    <property type="molecule type" value="Genomic_DNA"/>
</dbReference>
<evidence type="ECO:0000256" key="4">
    <source>
        <dbReference type="SAM" id="MobiDB-lite"/>
    </source>
</evidence>
<evidence type="ECO:0000313" key="6">
    <source>
        <dbReference type="EMBL" id="PJE94145.1"/>
    </source>
</evidence>
<evidence type="ECO:0000256" key="5">
    <source>
        <dbReference type="SAM" id="SignalP"/>
    </source>
</evidence>
<dbReference type="AlphaFoldDB" id="A0A2M8LQC0"/>
<dbReference type="SUPFAM" id="SSF53474">
    <property type="entry name" value="alpha/beta-Hydrolases"/>
    <property type="match status" value="1"/>
</dbReference>
<name>A0A2M8LQC0_9ACTN</name>
<evidence type="ECO:0000313" key="7">
    <source>
        <dbReference type="Proteomes" id="UP000230407"/>
    </source>
</evidence>
<keyword evidence="1" id="KW-0645">Protease</keyword>
<sequence>MKKALRALLALLVLAGAAVAGGAPAAADGRPGGEQLPDIADRLRAIPGMSLVEEQPADGHRFLVLEYRQPIDHRRPWKGTFRQRLTVLHKGENRPTVFHTSGYGLNTGPARSEPARLLDGNQVSMEYRFFAPSRPRPADWSKLDIWQGATDQHRIFRALRRVYAGAWISTGTSKGGMAAVYYRRFHPRDMDGTVAYVAPNDVIDAEDSAYDDFFANVGTEECRDRLNAVQREVFLRREELVARYEERTRAAGGTFEVVGGADRAFESAGLDLVWAWWQYNGEWQCPWVPEPSADTGELYDFLDETADLSFYTDQGLEYYTPYHYQAGTELGSPSFGTPHLAGLLRHPDVHRPRSYVPREIPMRFHKWAMDDVDWWVRTRAERMLFVYGENDPWSAERFRTDRGCADCHVLVAPDAHHGANITMLAEEDRATATAALLEWAGLGAGDTGAPGTPGTRRAEPYAPLAPYDARLDRPDPAERRMMRP</sequence>
<dbReference type="PANTHER" id="PTHR11010">
    <property type="entry name" value="PROTEASE S28 PRO-X CARBOXYPEPTIDASE-RELATED"/>
    <property type="match status" value="1"/>
</dbReference>
<dbReference type="Gene3D" id="3.40.50.1820">
    <property type="entry name" value="alpha/beta hydrolase"/>
    <property type="match status" value="1"/>
</dbReference>
<keyword evidence="7" id="KW-1185">Reference proteome</keyword>
<keyword evidence="3" id="KW-0378">Hydrolase</keyword>